<dbReference type="OrthoDB" id="9811589at2"/>
<evidence type="ECO:0000313" key="4">
    <source>
        <dbReference type="EMBL" id="KPL72146.1"/>
    </source>
</evidence>
<dbReference type="Gene3D" id="2.20.25.110">
    <property type="entry name" value="S-adenosyl-L-methionine-dependent methyltransferases"/>
    <property type="match status" value="1"/>
</dbReference>
<dbReference type="PANTHER" id="PTHR16458:SF2">
    <property type="entry name" value="GLYCINE N-METHYLTRANSFERASE"/>
    <property type="match status" value="1"/>
</dbReference>
<dbReference type="GO" id="GO:0005829">
    <property type="term" value="C:cytosol"/>
    <property type="evidence" value="ECO:0007669"/>
    <property type="project" value="TreeGrafter"/>
</dbReference>
<dbReference type="InterPro" id="IPR014369">
    <property type="entry name" value="Gly/Sar_N_MeTrfase"/>
</dbReference>
<keyword evidence="1" id="KW-0489">Methyltransferase</keyword>
<sequence length="261" mass="30021">MYDSFSQDYDRFVNWQNRLSFEMSFIVDRIHKSITKQDNDIRVLDTATGTGMHAIALAKKGFIAAGSDISTGMIEKARSNAIKHNQKIYFKTAGFGQNASTFHDHSSLFPFDVLLCLGNSLPHVKNQQELTITLSDFYSCLSPGGLLLIQSRNFDSILQKRERWIEPQSHWEGDREWLFLRFYDFLSDGHIQLNILTLKRKPELGWTQSIMETRLFPLSVEIMENTLLESGFVDIEFFGSLSGEPFYKETSQNLVITARKK</sequence>
<accession>A0A0N8GLC9</accession>
<organism evidence="4 5">
    <name type="scientific">Leptolinea tardivitalis</name>
    <dbReference type="NCBI Taxonomy" id="229920"/>
    <lineage>
        <taxon>Bacteria</taxon>
        <taxon>Bacillati</taxon>
        <taxon>Chloroflexota</taxon>
        <taxon>Anaerolineae</taxon>
        <taxon>Anaerolineales</taxon>
        <taxon>Anaerolineaceae</taxon>
        <taxon>Leptolinea</taxon>
    </lineage>
</organism>
<dbReference type="GO" id="GO:0046498">
    <property type="term" value="P:S-adenosylhomocysteine metabolic process"/>
    <property type="evidence" value="ECO:0007669"/>
    <property type="project" value="TreeGrafter"/>
</dbReference>
<dbReference type="AlphaFoldDB" id="A0A0N8GLC9"/>
<name>A0A0N8GLC9_9CHLR</name>
<reference evidence="4 5" key="1">
    <citation type="submission" date="2015-07" db="EMBL/GenBank/DDBJ databases">
        <title>Genome sequence of Leptolinea tardivitalis DSM 16556.</title>
        <authorList>
            <person name="Hemp J."/>
            <person name="Ward L.M."/>
            <person name="Pace L.A."/>
            <person name="Fischer W.W."/>
        </authorList>
    </citation>
    <scope>NUCLEOTIDE SEQUENCE [LARGE SCALE GENOMIC DNA]</scope>
    <source>
        <strain evidence="4 5">YMTK-2</strain>
    </source>
</reference>
<dbReference type="GO" id="GO:1901052">
    <property type="term" value="P:sarcosine metabolic process"/>
    <property type="evidence" value="ECO:0007669"/>
    <property type="project" value="TreeGrafter"/>
</dbReference>
<dbReference type="InterPro" id="IPR029063">
    <property type="entry name" value="SAM-dependent_MTases_sf"/>
</dbReference>
<dbReference type="Pfam" id="PF13489">
    <property type="entry name" value="Methyltransf_23"/>
    <property type="match status" value="1"/>
</dbReference>
<dbReference type="RefSeq" id="WP_062420881.1">
    <property type="nucleotide sequence ID" value="NZ_BBYA01000007.1"/>
</dbReference>
<dbReference type="Gene3D" id="3.40.50.150">
    <property type="entry name" value="Vaccinia Virus protein VP39"/>
    <property type="match status" value="1"/>
</dbReference>
<dbReference type="Proteomes" id="UP000050430">
    <property type="component" value="Unassembled WGS sequence"/>
</dbReference>
<proteinExistence type="predicted"/>
<dbReference type="GO" id="GO:0032259">
    <property type="term" value="P:methylation"/>
    <property type="evidence" value="ECO:0007669"/>
    <property type="project" value="UniProtKB-KW"/>
</dbReference>
<dbReference type="GO" id="GO:0016594">
    <property type="term" value="F:glycine binding"/>
    <property type="evidence" value="ECO:0007669"/>
    <property type="project" value="TreeGrafter"/>
</dbReference>
<protein>
    <submittedName>
        <fullName evidence="4">Uncharacterized protein</fullName>
    </submittedName>
</protein>
<evidence type="ECO:0000313" key="5">
    <source>
        <dbReference type="Proteomes" id="UP000050430"/>
    </source>
</evidence>
<keyword evidence="5" id="KW-1185">Reference proteome</keyword>
<dbReference type="STRING" id="229920.ADM99_08360"/>
<evidence type="ECO:0000256" key="2">
    <source>
        <dbReference type="ARBA" id="ARBA00022679"/>
    </source>
</evidence>
<dbReference type="PANTHER" id="PTHR16458">
    <property type="entry name" value="GLYCINE N-METHYLTRANSFERASE"/>
    <property type="match status" value="1"/>
</dbReference>
<evidence type="ECO:0000256" key="3">
    <source>
        <dbReference type="ARBA" id="ARBA00022691"/>
    </source>
</evidence>
<dbReference type="GO" id="GO:1904047">
    <property type="term" value="F:S-adenosyl-L-methionine binding"/>
    <property type="evidence" value="ECO:0007669"/>
    <property type="project" value="TreeGrafter"/>
</dbReference>
<comment type="caution">
    <text evidence="4">The sequence shown here is derived from an EMBL/GenBank/DDBJ whole genome shotgun (WGS) entry which is preliminary data.</text>
</comment>
<dbReference type="GO" id="GO:0017174">
    <property type="term" value="F:glycine N-methyltransferase activity"/>
    <property type="evidence" value="ECO:0007669"/>
    <property type="project" value="InterPro"/>
</dbReference>
<dbReference type="GO" id="GO:0006730">
    <property type="term" value="P:one-carbon metabolic process"/>
    <property type="evidence" value="ECO:0007669"/>
    <property type="project" value="TreeGrafter"/>
</dbReference>
<gene>
    <name evidence="4" type="ORF">ADM99_08360</name>
</gene>
<dbReference type="GO" id="GO:0046500">
    <property type="term" value="P:S-adenosylmethionine metabolic process"/>
    <property type="evidence" value="ECO:0007669"/>
    <property type="project" value="TreeGrafter"/>
</dbReference>
<keyword evidence="2" id="KW-0808">Transferase</keyword>
<dbReference type="SUPFAM" id="SSF53335">
    <property type="entry name" value="S-adenosyl-L-methionine-dependent methyltransferases"/>
    <property type="match status" value="1"/>
</dbReference>
<dbReference type="EMBL" id="LGCK01000009">
    <property type="protein sequence ID" value="KPL72146.1"/>
    <property type="molecule type" value="Genomic_DNA"/>
</dbReference>
<dbReference type="CDD" id="cd02440">
    <property type="entry name" value="AdoMet_MTases"/>
    <property type="match status" value="1"/>
</dbReference>
<keyword evidence="3" id="KW-0949">S-adenosyl-L-methionine</keyword>
<dbReference type="GO" id="GO:0006111">
    <property type="term" value="P:regulation of gluconeogenesis"/>
    <property type="evidence" value="ECO:0007669"/>
    <property type="project" value="TreeGrafter"/>
</dbReference>
<dbReference type="GO" id="GO:0051289">
    <property type="term" value="P:protein homotetramerization"/>
    <property type="evidence" value="ECO:0007669"/>
    <property type="project" value="TreeGrafter"/>
</dbReference>
<evidence type="ECO:0000256" key="1">
    <source>
        <dbReference type="ARBA" id="ARBA00022603"/>
    </source>
</evidence>
<dbReference type="GO" id="GO:0042802">
    <property type="term" value="F:identical protein binding"/>
    <property type="evidence" value="ECO:0007669"/>
    <property type="project" value="TreeGrafter"/>
</dbReference>